<dbReference type="RefSeq" id="WP_121162507.1">
    <property type="nucleotide sequence ID" value="NZ_RBKT01000001.1"/>
</dbReference>
<evidence type="ECO:0000256" key="4">
    <source>
        <dbReference type="ARBA" id="ARBA00023014"/>
    </source>
</evidence>
<sequence>MAHTGSGEPSTTVTSYEDGPLLLRGNFELRTPGGDVIDPGRDTVALCRCGGSAVKPFCDGTHKSLGFRAPAGPDPAPDGQRYGEAGTVAEISADG</sequence>
<organism evidence="6 7">
    <name type="scientific">Micromonospora pisi</name>
    <dbReference type="NCBI Taxonomy" id="589240"/>
    <lineage>
        <taxon>Bacteria</taxon>
        <taxon>Bacillati</taxon>
        <taxon>Actinomycetota</taxon>
        <taxon>Actinomycetes</taxon>
        <taxon>Micromonosporales</taxon>
        <taxon>Micromonosporaceae</taxon>
        <taxon>Micromonospora</taxon>
    </lineage>
</organism>
<dbReference type="InterPro" id="IPR042216">
    <property type="entry name" value="MitoNEET_CISD"/>
</dbReference>
<dbReference type="Pfam" id="PF09360">
    <property type="entry name" value="zf-CDGSH"/>
    <property type="match status" value="1"/>
</dbReference>
<evidence type="ECO:0000256" key="3">
    <source>
        <dbReference type="ARBA" id="ARBA00023004"/>
    </source>
</evidence>
<accession>A0A495JPL2</accession>
<evidence type="ECO:0000259" key="5">
    <source>
        <dbReference type="SMART" id="SM00704"/>
    </source>
</evidence>
<dbReference type="OrthoDB" id="9800162at2"/>
<dbReference type="Gene3D" id="3.40.5.90">
    <property type="entry name" value="CDGSH iron-sulfur domain, mitoNEET-type"/>
    <property type="match status" value="1"/>
</dbReference>
<dbReference type="SMART" id="SM00704">
    <property type="entry name" value="ZnF_CDGSH"/>
    <property type="match status" value="1"/>
</dbReference>
<dbReference type="InterPro" id="IPR018967">
    <property type="entry name" value="FeS-contain_CDGSH-typ"/>
</dbReference>
<protein>
    <submittedName>
        <fullName evidence="6">CDGSH-type Zn-finger protein</fullName>
    </submittedName>
</protein>
<evidence type="ECO:0000313" key="6">
    <source>
        <dbReference type="EMBL" id="RKR90292.1"/>
    </source>
</evidence>
<proteinExistence type="predicted"/>
<dbReference type="AlphaFoldDB" id="A0A495JPL2"/>
<dbReference type="Proteomes" id="UP000277671">
    <property type="component" value="Unassembled WGS sequence"/>
</dbReference>
<keyword evidence="1" id="KW-0001">2Fe-2S</keyword>
<feature type="domain" description="Iron-binding zinc finger CDGSH type" evidence="5">
    <location>
        <begin position="30"/>
        <end position="68"/>
    </location>
</feature>
<keyword evidence="7" id="KW-1185">Reference proteome</keyword>
<keyword evidence="4" id="KW-0411">Iron-sulfur</keyword>
<dbReference type="GO" id="GO:0005737">
    <property type="term" value="C:cytoplasm"/>
    <property type="evidence" value="ECO:0007669"/>
    <property type="project" value="UniProtKB-ARBA"/>
</dbReference>
<evidence type="ECO:0000256" key="2">
    <source>
        <dbReference type="ARBA" id="ARBA00022723"/>
    </source>
</evidence>
<name>A0A495JPL2_9ACTN</name>
<dbReference type="GO" id="GO:0051537">
    <property type="term" value="F:2 iron, 2 sulfur cluster binding"/>
    <property type="evidence" value="ECO:0007669"/>
    <property type="project" value="UniProtKB-KW"/>
</dbReference>
<keyword evidence="2" id="KW-0479">Metal-binding</keyword>
<keyword evidence="3" id="KW-0408">Iron</keyword>
<evidence type="ECO:0000313" key="7">
    <source>
        <dbReference type="Proteomes" id="UP000277671"/>
    </source>
</evidence>
<comment type="caution">
    <text evidence="6">The sequence shown here is derived from an EMBL/GenBank/DDBJ whole genome shotgun (WGS) entry which is preliminary data.</text>
</comment>
<gene>
    <name evidence="6" type="ORF">BDK92_4662</name>
</gene>
<dbReference type="GO" id="GO:0046872">
    <property type="term" value="F:metal ion binding"/>
    <property type="evidence" value="ECO:0007669"/>
    <property type="project" value="UniProtKB-KW"/>
</dbReference>
<dbReference type="EMBL" id="RBKT01000001">
    <property type="protein sequence ID" value="RKR90292.1"/>
    <property type="molecule type" value="Genomic_DNA"/>
</dbReference>
<evidence type="ECO:0000256" key="1">
    <source>
        <dbReference type="ARBA" id="ARBA00022714"/>
    </source>
</evidence>
<reference evidence="6 7" key="1">
    <citation type="submission" date="2018-10" db="EMBL/GenBank/DDBJ databases">
        <title>Sequencing the genomes of 1000 actinobacteria strains.</title>
        <authorList>
            <person name="Klenk H.-P."/>
        </authorList>
    </citation>
    <scope>NUCLEOTIDE SEQUENCE [LARGE SCALE GENOMIC DNA]</scope>
    <source>
        <strain evidence="6 7">DSM 45175</strain>
    </source>
</reference>